<dbReference type="RefSeq" id="WP_181194434.1">
    <property type="nucleotide sequence ID" value="NZ_JABFEE010000003.1"/>
</dbReference>
<reference evidence="2 3" key="1">
    <citation type="submission" date="2020-05" db="EMBL/GenBank/DDBJ databases">
        <title>Descriptions of Corynebacterium xxxx sp. nov., Corynebacterium yyyy sp. nov. and Corynebacterium zzzz sp. nov.</title>
        <authorList>
            <person name="Zhang G."/>
        </authorList>
    </citation>
    <scope>NUCLEOTIDE SEQUENCE [LARGE SCALE GENOMIC DNA]</scope>
    <source>
        <strain evidence="3">zg-915</strain>
    </source>
</reference>
<dbReference type="AlphaFoldDB" id="A0A838CJV9"/>
<dbReference type="Proteomes" id="UP000581408">
    <property type="component" value="Unassembled WGS sequence"/>
</dbReference>
<comment type="caution">
    <text evidence="2">The sequence shown here is derived from an EMBL/GenBank/DDBJ whole genome shotgun (WGS) entry which is preliminary data.</text>
</comment>
<feature type="compositionally biased region" description="Gly residues" evidence="1">
    <location>
        <begin position="449"/>
        <end position="460"/>
    </location>
</feature>
<evidence type="ECO:0000313" key="3">
    <source>
        <dbReference type="Proteomes" id="UP000581408"/>
    </source>
</evidence>
<gene>
    <name evidence="2" type="ORF">HMC16_04605</name>
</gene>
<evidence type="ECO:0000256" key="1">
    <source>
        <dbReference type="SAM" id="MobiDB-lite"/>
    </source>
</evidence>
<name>A0A838CJV9_9CORY</name>
<sequence length="656" mass="63712">MRVNVDPDQIGAAINQLRTIAGGLATSRGLSGLQTLASFSTASGLDEAGERLSPIGDERAPEANQAIALYLKHTADNLWLALTNTQQTDESFSGMMGSMLSPLRNTAATLTPLYSAGFQQLKTADPKTNTFDNAAVSGASESSLLSADRKLSSTDTALAYSASEFWTANARLIEDAMEELNGVHHSLSSSADTIWIAEAMKKVTQIQNAGLEYVANSRSLANHTEALGMAADAERMIASAAASAYLAAEDPEVKALIESDYLSSYGSRMTGSLSSAIPSFNRLLPDAGALPTLPYASTDVPTPAATSFEPTPLPAGLRDALTQRGLGDLAHAKTPAEVIHQFGRPTPETFERIAAGAAPTQAASAVLAPPAPTAAGSFAVNGPGAAASPFTPAPIGGFSQPAGGVSTTGAATATGASGLAHPGNVSSGRAATGVGAAANRTPGSVSASGTGGGSRSGTGFGNRSQTGVGAGAVNTGAAPGAGRGGGTVAGGLGTPRGGALVGSAAGAGMTGGGMNPARPGFSGAGFGSAANTGSGPGLGAGSGATGGSGNIGAHGAGTGAGVGAGAHGAGSSSTTGTYAAAGAAGGNAQNGQGVRGGAVAAGPMGAAGANRGRGRDKSSAKVRTVTSAVERDGNLKALLGDAPLLLPSVIGHNVRG</sequence>
<feature type="region of interest" description="Disordered" evidence="1">
    <location>
        <begin position="433"/>
        <end position="490"/>
    </location>
</feature>
<evidence type="ECO:0000313" key="2">
    <source>
        <dbReference type="EMBL" id="MBA1835013.1"/>
    </source>
</evidence>
<feature type="compositionally biased region" description="Gly residues" evidence="1">
    <location>
        <begin position="479"/>
        <end position="490"/>
    </location>
</feature>
<proteinExistence type="predicted"/>
<protein>
    <recommendedName>
        <fullName evidence="4">PPE family domain-containing protein</fullName>
    </recommendedName>
</protein>
<feature type="compositionally biased region" description="Low complexity" evidence="1">
    <location>
        <begin position="461"/>
        <end position="478"/>
    </location>
</feature>
<accession>A0A838CJV9</accession>
<organism evidence="2 3">
    <name type="scientific">Corynebacterium wankanglinii</name>
    <dbReference type="NCBI Taxonomy" id="2735136"/>
    <lineage>
        <taxon>Bacteria</taxon>
        <taxon>Bacillati</taxon>
        <taxon>Actinomycetota</taxon>
        <taxon>Actinomycetes</taxon>
        <taxon>Mycobacteriales</taxon>
        <taxon>Corynebacteriaceae</taxon>
        <taxon>Corynebacterium</taxon>
    </lineage>
</organism>
<evidence type="ECO:0008006" key="4">
    <source>
        <dbReference type="Google" id="ProtNLM"/>
    </source>
</evidence>
<dbReference type="EMBL" id="JABFEE010000003">
    <property type="protein sequence ID" value="MBA1835013.1"/>
    <property type="molecule type" value="Genomic_DNA"/>
</dbReference>